<dbReference type="GO" id="GO:0000030">
    <property type="term" value="F:mannosyltransferase activity"/>
    <property type="evidence" value="ECO:0007669"/>
    <property type="project" value="TreeGrafter"/>
</dbReference>
<dbReference type="Gene3D" id="3.90.550.20">
    <property type="match status" value="1"/>
</dbReference>
<proteinExistence type="predicted"/>
<feature type="region of interest" description="Disordered" evidence="2">
    <location>
        <begin position="322"/>
        <end position="343"/>
    </location>
</feature>
<feature type="compositionally biased region" description="Basic and acidic residues" evidence="2">
    <location>
        <begin position="325"/>
        <end position="343"/>
    </location>
</feature>
<dbReference type="Pfam" id="PF04488">
    <property type="entry name" value="Gly_transf_sug"/>
    <property type="match status" value="1"/>
</dbReference>
<dbReference type="SUPFAM" id="SSF53448">
    <property type="entry name" value="Nucleotide-diphospho-sugar transferases"/>
    <property type="match status" value="1"/>
</dbReference>
<protein>
    <recommendedName>
        <fullName evidence="4">Glycosyltransferase</fullName>
    </recommendedName>
</protein>
<dbReference type="InterPro" id="IPR029044">
    <property type="entry name" value="Nucleotide-diphossugar_trans"/>
</dbReference>
<name>A0A6C0CRV6_9ZZZZ</name>
<dbReference type="EMBL" id="MN739483">
    <property type="protein sequence ID" value="QHT07576.1"/>
    <property type="molecule type" value="Genomic_DNA"/>
</dbReference>
<evidence type="ECO:0000313" key="3">
    <source>
        <dbReference type="EMBL" id="QHT07576.1"/>
    </source>
</evidence>
<dbReference type="GO" id="GO:0016020">
    <property type="term" value="C:membrane"/>
    <property type="evidence" value="ECO:0007669"/>
    <property type="project" value="GOC"/>
</dbReference>
<dbReference type="PANTHER" id="PTHR32385:SF15">
    <property type="entry name" value="INOSITOL PHOSPHOCERAMIDE MANNOSYLTRANSFERASE 1"/>
    <property type="match status" value="1"/>
</dbReference>
<accession>A0A6C0CRV6</accession>
<organism evidence="3">
    <name type="scientific">viral metagenome</name>
    <dbReference type="NCBI Taxonomy" id="1070528"/>
    <lineage>
        <taxon>unclassified sequences</taxon>
        <taxon>metagenomes</taxon>
        <taxon>organismal metagenomes</taxon>
    </lineage>
</organism>
<reference evidence="3" key="1">
    <citation type="journal article" date="2020" name="Nature">
        <title>Giant virus diversity and host interactions through global metagenomics.</title>
        <authorList>
            <person name="Schulz F."/>
            <person name="Roux S."/>
            <person name="Paez-Espino D."/>
            <person name="Jungbluth S."/>
            <person name="Walsh D.A."/>
            <person name="Denef V.J."/>
            <person name="McMahon K.D."/>
            <person name="Konstantinidis K.T."/>
            <person name="Eloe-Fadrosh E.A."/>
            <person name="Kyrpides N.C."/>
            <person name="Woyke T."/>
        </authorList>
    </citation>
    <scope>NUCLEOTIDE SEQUENCE</scope>
    <source>
        <strain evidence="3">GVMAG-M-3300021964-36</strain>
    </source>
</reference>
<dbReference type="InterPro" id="IPR051706">
    <property type="entry name" value="Glycosyltransferase_domain"/>
</dbReference>
<keyword evidence="1" id="KW-0808">Transferase</keyword>
<sequence>MLLFFISIYGRYPNFKEVLFYKRFFHNNSLKNLFLEMVRRYEEIENFQMNLSDEELTSYFYDIDNTSCIPKNIFMTLASFDDLEEDSKMNHIKKQWEVLIDCRIHRYNDLQCREMIEKNFDQRVVDAYDKLIPGAFKSDIWRLCALYLYGGVYSDVHIIPEEKSNPNVVLDSADYIFCIDYPTSSKYIYNALMKMPKGSPIALQILDAIVSNVENEYYPICDLEVTGPGVHGNVLKSILNVNEFNEGFYDYSVENKHQSVLLLKHQKHHNRKHEFEYNISLHRNTLFLCRYKNYRREMNMICKKEHYSKLFDKKQIYHNADNADNADKEDVSDQSDHSVEELY</sequence>
<dbReference type="GO" id="GO:0051999">
    <property type="term" value="P:mannosyl-inositol phosphorylceramide biosynthetic process"/>
    <property type="evidence" value="ECO:0007669"/>
    <property type="project" value="TreeGrafter"/>
</dbReference>
<evidence type="ECO:0000256" key="1">
    <source>
        <dbReference type="ARBA" id="ARBA00022679"/>
    </source>
</evidence>
<dbReference type="PANTHER" id="PTHR32385">
    <property type="entry name" value="MANNOSYL PHOSPHORYLINOSITOL CERAMIDE SYNTHASE"/>
    <property type="match status" value="1"/>
</dbReference>
<dbReference type="InterPro" id="IPR007577">
    <property type="entry name" value="GlycoTrfase_DXD_sugar-bd_CS"/>
</dbReference>
<evidence type="ECO:0008006" key="4">
    <source>
        <dbReference type="Google" id="ProtNLM"/>
    </source>
</evidence>
<evidence type="ECO:0000256" key="2">
    <source>
        <dbReference type="SAM" id="MobiDB-lite"/>
    </source>
</evidence>
<dbReference type="AlphaFoldDB" id="A0A6C0CRV6"/>